<organism evidence="1 2">
    <name type="scientific">Dermacentor silvarum</name>
    <name type="common">Tick</name>
    <dbReference type="NCBI Taxonomy" id="543639"/>
    <lineage>
        <taxon>Eukaryota</taxon>
        <taxon>Metazoa</taxon>
        <taxon>Ecdysozoa</taxon>
        <taxon>Arthropoda</taxon>
        <taxon>Chelicerata</taxon>
        <taxon>Arachnida</taxon>
        <taxon>Acari</taxon>
        <taxon>Parasitiformes</taxon>
        <taxon>Ixodida</taxon>
        <taxon>Ixodoidea</taxon>
        <taxon>Ixodidae</taxon>
        <taxon>Rhipicephalinae</taxon>
        <taxon>Dermacentor</taxon>
    </lineage>
</organism>
<accession>A0ACB8DEW2</accession>
<evidence type="ECO:0000313" key="1">
    <source>
        <dbReference type="EMBL" id="KAH7966528.1"/>
    </source>
</evidence>
<protein>
    <submittedName>
        <fullName evidence="1">Uncharacterized protein</fullName>
    </submittedName>
</protein>
<proteinExistence type="predicted"/>
<comment type="caution">
    <text evidence="1">The sequence shown here is derived from an EMBL/GenBank/DDBJ whole genome shotgun (WGS) entry which is preliminary data.</text>
</comment>
<evidence type="ECO:0000313" key="2">
    <source>
        <dbReference type="Proteomes" id="UP000821865"/>
    </source>
</evidence>
<name>A0ACB8DEW2_DERSI</name>
<gene>
    <name evidence="1" type="ORF">HPB49_017224</name>
</gene>
<dbReference type="Proteomes" id="UP000821865">
    <property type="component" value="Chromosome 2"/>
</dbReference>
<reference evidence="1" key="1">
    <citation type="submission" date="2020-05" db="EMBL/GenBank/DDBJ databases">
        <title>Large-scale comparative analyses of tick genomes elucidate their genetic diversity and vector capacities.</title>
        <authorList>
            <person name="Jia N."/>
            <person name="Wang J."/>
            <person name="Shi W."/>
            <person name="Du L."/>
            <person name="Sun Y."/>
            <person name="Zhan W."/>
            <person name="Jiang J."/>
            <person name="Wang Q."/>
            <person name="Zhang B."/>
            <person name="Ji P."/>
            <person name="Sakyi L.B."/>
            <person name="Cui X."/>
            <person name="Yuan T."/>
            <person name="Jiang B."/>
            <person name="Yang W."/>
            <person name="Lam T.T.-Y."/>
            <person name="Chang Q."/>
            <person name="Ding S."/>
            <person name="Wang X."/>
            <person name="Zhu J."/>
            <person name="Ruan X."/>
            <person name="Zhao L."/>
            <person name="Wei J."/>
            <person name="Que T."/>
            <person name="Du C."/>
            <person name="Cheng J."/>
            <person name="Dai P."/>
            <person name="Han X."/>
            <person name="Huang E."/>
            <person name="Gao Y."/>
            <person name="Liu J."/>
            <person name="Shao H."/>
            <person name="Ye R."/>
            <person name="Li L."/>
            <person name="Wei W."/>
            <person name="Wang X."/>
            <person name="Wang C."/>
            <person name="Yang T."/>
            <person name="Huo Q."/>
            <person name="Li W."/>
            <person name="Guo W."/>
            <person name="Chen H."/>
            <person name="Zhou L."/>
            <person name="Ni X."/>
            <person name="Tian J."/>
            <person name="Zhou Y."/>
            <person name="Sheng Y."/>
            <person name="Liu T."/>
            <person name="Pan Y."/>
            <person name="Xia L."/>
            <person name="Li J."/>
            <person name="Zhao F."/>
            <person name="Cao W."/>
        </authorList>
    </citation>
    <scope>NUCLEOTIDE SEQUENCE</scope>
    <source>
        <strain evidence="1">Dsil-2018</strain>
    </source>
</reference>
<keyword evidence="2" id="KW-1185">Reference proteome</keyword>
<sequence>MSGIASGLTTKGSSRLKKKHFKPKHQKAKLFRANEPLLSVFMWGVNHTARDALSAVRSRHRPRCPQSARPQLVDTLRPVGPVGSRGERGPAVGNCRTLCARGACHDGSRSPLFPVSALRADGLHALFTRGLVTTPFRRWNNG</sequence>
<dbReference type="EMBL" id="CM023471">
    <property type="protein sequence ID" value="KAH7966528.1"/>
    <property type="molecule type" value="Genomic_DNA"/>
</dbReference>